<keyword evidence="1" id="KW-1133">Transmembrane helix</keyword>
<reference evidence="3" key="1">
    <citation type="journal article" date="2011" name="Stand. Genomic Sci.">
        <title>Genome sequence of the filamentous, gliding Thiothrix nivea neotype strain (JP2(T)).</title>
        <authorList>
            <person name="Lapidus A."/>
            <person name="Nolan M."/>
            <person name="Lucas S."/>
            <person name="Glavina Del Rio T."/>
            <person name="Tice H."/>
            <person name="Cheng J.F."/>
            <person name="Tapia R."/>
            <person name="Han C."/>
            <person name="Goodwin L."/>
            <person name="Pitluck S."/>
            <person name="Liolios K."/>
            <person name="Pagani I."/>
            <person name="Ivanova N."/>
            <person name="Huntemann M."/>
            <person name="Mavromatis K."/>
            <person name="Mikhailova N."/>
            <person name="Pati A."/>
            <person name="Chen A."/>
            <person name="Palaniappan K."/>
            <person name="Land M."/>
            <person name="Brambilla E.M."/>
            <person name="Rohde M."/>
            <person name="Abt B."/>
            <person name="Verbarg S."/>
            <person name="Goker M."/>
            <person name="Bristow J."/>
            <person name="Eisen J.A."/>
            <person name="Markowitz V."/>
            <person name="Hugenholtz P."/>
            <person name="Kyrpides N.C."/>
            <person name="Klenk H.P."/>
            <person name="Woyke T."/>
        </authorList>
    </citation>
    <scope>NUCLEOTIDE SEQUENCE [LARGE SCALE GENOMIC DNA]</scope>
    <source>
        <strain evidence="3">ATCC 35100 / DSM 5205 / JP2</strain>
    </source>
</reference>
<dbReference type="EMBL" id="JH651384">
    <property type="protein sequence ID" value="EIJ34710.1"/>
    <property type="molecule type" value="Genomic_DNA"/>
</dbReference>
<feature type="transmembrane region" description="Helical" evidence="1">
    <location>
        <begin position="17"/>
        <end position="41"/>
    </location>
</feature>
<sequence precursor="true">MGGAAMSNKHVLSHAEYIAVFLAGFMAGVGAATIYWLIVIARGIAS</sequence>
<keyword evidence="3" id="KW-1185">Reference proteome</keyword>
<organism evidence="2 3">
    <name type="scientific">Thiothrix nivea (strain ATCC 35100 / DSM 5205 / JP2)</name>
    <dbReference type="NCBI Taxonomy" id="870187"/>
    <lineage>
        <taxon>Bacteria</taxon>
        <taxon>Pseudomonadati</taxon>
        <taxon>Pseudomonadota</taxon>
        <taxon>Gammaproteobacteria</taxon>
        <taxon>Thiotrichales</taxon>
        <taxon>Thiotrichaceae</taxon>
        <taxon>Thiothrix</taxon>
    </lineage>
</organism>
<accession>A0A656HH58</accession>
<protein>
    <submittedName>
        <fullName evidence="2">Uncharacterized protein</fullName>
    </submittedName>
</protein>
<evidence type="ECO:0000256" key="1">
    <source>
        <dbReference type="SAM" id="Phobius"/>
    </source>
</evidence>
<proteinExistence type="predicted"/>
<dbReference type="AlphaFoldDB" id="A0A656HH58"/>
<keyword evidence="1" id="KW-0472">Membrane</keyword>
<dbReference type="Proteomes" id="UP000005317">
    <property type="component" value="Unassembled WGS sequence"/>
</dbReference>
<gene>
    <name evidence="2" type="ORF">Thini_2143</name>
</gene>
<keyword evidence="1" id="KW-0812">Transmembrane</keyword>
<name>A0A656HH58_THINJ</name>
<evidence type="ECO:0000313" key="3">
    <source>
        <dbReference type="Proteomes" id="UP000005317"/>
    </source>
</evidence>
<evidence type="ECO:0000313" key="2">
    <source>
        <dbReference type="EMBL" id="EIJ34710.1"/>
    </source>
</evidence>